<dbReference type="GeneID" id="63734018"/>
<dbReference type="GO" id="GO:0016705">
    <property type="term" value="F:oxidoreductase activity, acting on paired donors, with incorporation or reduction of molecular oxygen"/>
    <property type="evidence" value="ECO:0007669"/>
    <property type="project" value="InterPro"/>
</dbReference>
<sequence>MASQGTPLSSNDHLMLCSEPQSSLSFLPGPWVSKWTGLILKYHAIKGNKAKYVHGLHRKYGPIVRVSPDEVDISDPEAARKIHRVGTGFLKSAWYQGSTIEGENVFNTRDPTFYNARRRLLSTPLSNSSLQSVEPIINSSARLAIQKMQEEMESRGAVDVFKWWNFLTADLIGELTFGDSFRMLEKGETNQYITDLQTLSSTQGFRALFSPLTSLLGLIPMDFFQGIRQAAFRLLLYGEQSIQRYRKQMALQPDNPKPTLFTKLFNAGQDGLPDAAIKDEAVNFIIAGSDTTAITLTYLVWAVCRDSKVRESLLRDLAALPEDFSDRETLQLPYLDRVINETLRVYAPVPTGLPRTVPNGGATLAGHWIPAGVTVTTQAYSLHRHPSVFPHPERFNPSRWATLATELKGAFMPFGGMSRICLGQNLARMELRLATAYFFRAFPNATVSALENMSDVDMDPVIHFLMSPRGKRCLIQDS</sequence>
<dbReference type="AlphaFoldDB" id="A0A1L9PQS7"/>
<proteinExistence type="inferred from homology"/>
<evidence type="ECO:0000313" key="8">
    <source>
        <dbReference type="EMBL" id="OJJ03877.1"/>
    </source>
</evidence>
<evidence type="ECO:0000256" key="5">
    <source>
        <dbReference type="ARBA" id="ARBA00023002"/>
    </source>
</evidence>
<comment type="similarity">
    <text evidence="2">Belongs to the cytochrome P450 family.</text>
</comment>
<accession>A0A1L9PQS7</accession>
<keyword evidence="5" id="KW-0560">Oxidoreductase</keyword>
<organism evidence="8 9">
    <name type="scientific">Aspergillus versicolor CBS 583.65</name>
    <dbReference type="NCBI Taxonomy" id="1036611"/>
    <lineage>
        <taxon>Eukaryota</taxon>
        <taxon>Fungi</taxon>
        <taxon>Dikarya</taxon>
        <taxon>Ascomycota</taxon>
        <taxon>Pezizomycotina</taxon>
        <taxon>Eurotiomycetes</taxon>
        <taxon>Eurotiomycetidae</taxon>
        <taxon>Eurotiales</taxon>
        <taxon>Aspergillaceae</taxon>
        <taxon>Aspergillus</taxon>
        <taxon>Aspergillus subgen. Nidulantes</taxon>
    </lineage>
</organism>
<dbReference type="PRINTS" id="PR00465">
    <property type="entry name" value="EP450IV"/>
</dbReference>
<comment type="cofactor">
    <cofactor evidence="1 7">
        <name>heme</name>
        <dbReference type="ChEBI" id="CHEBI:30413"/>
    </cofactor>
</comment>
<protein>
    <recommendedName>
        <fullName evidence="10">Cytochrome P450</fullName>
    </recommendedName>
</protein>
<dbReference type="Pfam" id="PF00067">
    <property type="entry name" value="p450"/>
    <property type="match status" value="1"/>
</dbReference>
<keyword evidence="6 7" id="KW-0408">Iron</keyword>
<dbReference type="GO" id="GO:0005506">
    <property type="term" value="F:iron ion binding"/>
    <property type="evidence" value="ECO:0007669"/>
    <property type="project" value="InterPro"/>
</dbReference>
<reference evidence="9" key="1">
    <citation type="journal article" date="2017" name="Genome Biol.">
        <title>Comparative genomics reveals high biological diversity and specific adaptations in the industrially and medically important fungal genus Aspergillus.</title>
        <authorList>
            <person name="de Vries R.P."/>
            <person name="Riley R."/>
            <person name="Wiebenga A."/>
            <person name="Aguilar-Osorio G."/>
            <person name="Amillis S."/>
            <person name="Uchima C.A."/>
            <person name="Anderluh G."/>
            <person name="Asadollahi M."/>
            <person name="Askin M."/>
            <person name="Barry K."/>
            <person name="Battaglia E."/>
            <person name="Bayram O."/>
            <person name="Benocci T."/>
            <person name="Braus-Stromeyer S.A."/>
            <person name="Caldana C."/>
            <person name="Canovas D."/>
            <person name="Cerqueira G.C."/>
            <person name="Chen F."/>
            <person name="Chen W."/>
            <person name="Choi C."/>
            <person name="Clum A."/>
            <person name="Dos Santos R.A."/>
            <person name="Damasio A.R."/>
            <person name="Diallinas G."/>
            <person name="Emri T."/>
            <person name="Fekete E."/>
            <person name="Flipphi M."/>
            <person name="Freyberg S."/>
            <person name="Gallo A."/>
            <person name="Gournas C."/>
            <person name="Habgood R."/>
            <person name="Hainaut M."/>
            <person name="Harispe M.L."/>
            <person name="Henrissat B."/>
            <person name="Hilden K.S."/>
            <person name="Hope R."/>
            <person name="Hossain A."/>
            <person name="Karabika E."/>
            <person name="Karaffa L."/>
            <person name="Karanyi Z."/>
            <person name="Krasevec N."/>
            <person name="Kuo A."/>
            <person name="Kusch H."/>
            <person name="LaButti K."/>
            <person name="Lagendijk E.L."/>
            <person name="Lapidus A."/>
            <person name="Levasseur A."/>
            <person name="Lindquist E."/>
            <person name="Lipzen A."/>
            <person name="Logrieco A.F."/>
            <person name="MacCabe A."/>
            <person name="Maekelae M.R."/>
            <person name="Malavazi I."/>
            <person name="Melin P."/>
            <person name="Meyer V."/>
            <person name="Mielnichuk N."/>
            <person name="Miskei M."/>
            <person name="Molnar A.P."/>
            <person name="Mule G."/>
            <person name="Ngan C.Y."/>
            <person name="Orejas M."/>
            <person name="Orosz E."/>
            <person name="Ouedraogo J.P."/>
            <person name="Overkamp K.M."/>
            <person name="Park H.-S."/>
            <person name="Perrone G."/>
            <person name="Piumi F."/>
            <person name="Punt P.J."/>
            <person name="Ram A.F."/>
            <person name="Ramon A."/>
            <person name="Rauscher S."/>
            <person name="Record E."/>
            <person name="Riano-Pachon D.M."/>
            <person name="Robert V."/>
            <person name="Roehrig J."/>
            <person name="Ruller R."/>
            <person name="Salamov A."/>
            <person name="Salih N.S."/>
            <person name="Samson R.A."/>
            <person name="Sandor E."/>
            <person name="Sanguinetti M."/>
            <person name="Schuetze T."/>
            <person name="Sepcic K."/>
            <person name="Shelest E."/>
            <person name="Sherlock G."/>
            <person name="Sophianopoulou V."/>
            <person name="Squina F.M."/>
            <person name="Sun H."/>
            <person name="Susca A."/>
            <person name="Todd R.B."/>
            <person name="Tsang A."/>
            <person name="Unkles S.E."/>
            <person name="van de Wiele N."/>
            <person name="van Rossen-Uffink D."/>
            <person name="Oliveira J.V."/>
            <person name="Vesth T.C."/>
            <person name="Visser J."/>
            <person name="Yu J.-H."/>
            <person name="Zhou M."/>
            <person name="Andersen M.R."/>
            <person name="Archer D.B."/>
            <person name="Baker S.E."/>
            <person name="Benoit I."/>
            <person name="Brakhage A.A."/>
            <person name="Braus G.H."/>
            <person name="Fischer R."/>
            <person name="Frisvad J.C."/>
            <person name="Goldman G.H."/>
            <person name="Houbraken J."/>
            <person name="Oakley B."/>
            <person name="Pocsi I."/>
            <person name="Scazzocchio C."/>
            <person name="Seiboth B."/>
            <person name="vanKuyk P.A."/>
            <person name="Wortman J."/>
            <person name="Dyer P.S."/>
            <person name="Grigoriev I.V."/>
        </authorList>
    </citation>
    <scope>NUCLEOTIDE SEQUENCE [LARGE SCALE GENOMIC DNA]</scope>
    <source>
        <strain evidence="9">CBS 583.65</strain>
    </source>
</reference>
<feature type="binding site" description="axial binding residue" evidence="7">
    <location>
        <position position="421"/>
    </location>
    <ligand>
        <name>heme</name>
        <dbReference type="ChEBI" id="CHEBI:30413"/>
    </ligand>
    <ligandPart>
        <name>Fe</name>
        <dbReference type="ChEBI" id="CHEBI:18248"/>
    </ligandPart>
</feature>
<keyword evidence="9" id="KW-1185">Reference proteome</keyword>
<evidence type="ECO:0000256" key="6">
    <source>
        <dbReference type="ARBA" id="ARBA00023004"/>
    </source>
</evidence>
<evidence type="ECO:0000313" key="9">
    <source>
        <dbReference type="Proteomes" id="UP000184073"/>
    </source>
</evidence>
<dbReference type="RefSeq" id="XP_040669639.1">
    <property type="nucleotide sequence ID" value="XM_040818507.1"/>
</dbReference>
<keyword evidence="4 7" id="KW-0479">Metal-binding</keyword>
<dbReference type="STRING" id="1036611.A0A1L9PQS7"/>
<dbReference type="PANTHER" id="PTHR24305">
    <property type="entry name" value="CYTOCHROME P450"/>
    <property type="match status" value="1"/>
</dbReference>
<dbReference type="GO" id="GO:0044550">
    <property type="term" value="P:secondary metabolite biosynthetic process"/>
    <property type="evidence" value="ECO:0007669"/>
    <property type="project" value="UniProtKB-ARBA"/>
</dbReference>
<dbReference type="PRINTS" id="PR00385">
    <property type="entry name" value="P450"/>
</dbReference>
<evidence type="ECO:0000256" key="4">
    <source>
        <dbReference type="ARBA" id="ARBA00022723"/>
    </source>
</evidence>
<dbReference type="SUPFAM" id="SSF48264">
    <property type="entry name" value="Cytochrome P450"/>
    <property type="match status" value="1"/>
</dbReference>
<gene>
    <name evidence="8" type="ORF">ASPVEDRAFT_891036</name>
</gene>
<dbReference type="CDD" id="cd11059">
    <property type="entry name" value="CYP_fungal"/>
    <property type="match status" value="1"/>
</dbReference>
<evidence type="ECO:0000256" key="1">
    <source>
        <dbReference type="ARBA" id="ARBA00001971"/>
    </source>
</evidence>
<dbReference type="OrthoDB" id="1470350at2759"/>
<dbReference type="InterPro" id="IPR001128">
    <property type="entry name" value="Cyt_P450"/>
</dbReference>
<dbReference type="Proteomes" id="UP000184073">
    <property type="component" value="Unassembled WGS sequence"/>
</dbReference>
<dbReference type="EMBL" id="KV878131">
    <property type="protein sequence ID" value="OJJ03877.1"/>
    <property type="molecule type" value="Genomic_DNA"/>
</dbReference>
<evidence type="ECO:0000256" key="2">
    <source>
        <dbReference type="ARBA" id="ARBA00010617"/>
    </source>
</evidence>
<evidence type="ECO:0008006" key="10">
    <source>
        <dbReference type="Google" id="ProtNLM"/>
    </source>
</evidence>
<name>A0A1L9PQS7_ASPVE</name>
<dbReference type="InterPro" id="IPR002403">
    <property type="entry name" value="Cyt_P450_E_grp-IV"/>
</dbReference>
<dbReference type="PANTHER" id="PTHR24305:SF96">
    <property type="entry name" value="CYTOCHROME P450 MONOOXYGENASE STCB-RELATED"/>
    <property type="match status" value="1"/>
</dbReference>
<dbReference type="GO" id="GO:0020037">
    <property type="term" value="F:heme binding"/>
    <property type="evidence" value="ECO:0007669"/>
    <property type="project" value="InterPro"/>
</dbReference>
<evidence type="ECO:0000256" key="7">
    <source>
        <dbReference type="PIRSR" id="PIRSR602403-1"/>
    </source>
</evidence>
<evidence type="ECO:0000256" key="3">
    <source>
        <dbReference type="ARBA" id="ARBA00022617"/>
    </source>
</evidence>
<dbReference type="InterPro" id="IPR036396">
    <property type="entry name" value="Cyt_P450_sf"/>
</dbReference>
<dbReference type="InterPro" id="IPR050121">
    <property type="entry name" value="Cytochrome_P450_monoxygenase"/>
</dbReference>
<keyword evidence="3 7" id="KW-0349">Heme</keyword>
<dbReference type="Gene3D" id="1.10.630.10">
    <property type="entry name" value="Cytochrome P450"/>
    <property type="match status" value="1"/>
</dbReference>
<dbReference type="VEuPathDB" id="FungiDB:ASPVEDRAFT_891036"/>
<dbReference type="GO" id="GO:0004497">
    <property type="term" value="F:monooxygenase activity"/>
    <property type="evidence" value="ECO:0007669"/>
    <property type="project" value="InterPro"/>
</dbReference>